<feature type="coiled-coil region" evidence="9">
    <location>
        <begin position="99"/>
        <end position="151"/>
    </location>
</feature>
<evidence type="ECO:0000256" key="4">
    <source>
        <dbReference type="ARBA" id="ARBA00022989"/>
    </source>
</evidence>
<keyword evidence="4" id="KW-1133">Transmembrane helix</keyword>
<evidence type="ECO:0000313" key="10">
    <source>
        <dbReference type="EMBL" id="PSL43623.1"/>
    </source>
</evidence>
<evidence type="ECO:0000256" key="9">
    <source>
        <dbReference type="SAM" id="Coils"/>
    </source>
</evidence>
<dbReference type="GO" id="GO:0005886">
    <property type="term" value="C:plasma membrane"/>
    <property type="evidence" value="ECO:0007669"/>
    <property type="project" value="UniProtKB-SubCell"/>
</dbReference>
<keyword evidence="8" id="KW-0131">Cell cycle</keyword>
<keyword evidence="5 9" id="KW-0175">Coiled coil</keyword>
<evidence type="ECO:0000313" key="11">
    <source>
        <dbReference type="Proteomes" id="UP000242310"/>
    </source>
</evidence>
<comment type="subcellular location">
    <subcellularLocation>
        <location evidence="1">Cell membrane</location>
        <topology evidence="1">Single-pass membrane protein</topology>
    </subcellularLocation>
</comment>
<name>A0A2P8HBM6_9BACI</name>
<dbReference type="InterPro" id="IPR010379">
    <property type="entry name" value="EzrA"/>
</dbReference>
<dbReference type="EMBL" id="PYAV01000010">
    <property type="protein sequence ID" value="PSL43623.1"/>
    <property type="molecule type" value="Genomic_DNA"/>
</dbReference>
<dbReference type="GO" id="GO:0000921">
    <property type="term" value="P:septin ring assembly"/>
    <property type="evidence" value="ECO:0007669"/>
    <property type="project" value="InterPro"/>
</dbReference>
<proteinExistence type="predicted"/>
<evidence type="ECO:0000256" key="1">
    <source>
        <dbReference type="ARBA" id="ARBA00004162"/>
    </source>
</evidence>
<gene>
    <name evidence="10" type="ORF">B0H94_11099</name>
</gene>
<evidence type="ECO:0000256" key="3">
    <source>
        <dbReference type="ARBA" id="ARBA00022692"/>
    </source>
</evidence>
<feature type="coiled-coil region" evidence="9">
    <location>
        <begin position="250"/>
        <end position="338"/>
    </location>
</feature>
<reference evidence="10 11" key="1">
    <citation type="submission" date="2018-03" db="EMBL/GenBank/DDBJ databases">
        <title>Genomic Encyclopedia of Type Strains, Phase III (KMG-III): the genomes of soil and plant-associated and newly described type strains.</title>
        <authorList>
            <person name="Whitman W."/>
        </authorList>
    </citation>
    <scope>NUCLEOTIDE SEQUENCE [LARGE SCALE GENOMIC DNA]</scope>
    <source>
        <strain evidence="10 11">CGMCC 1.07653</strain>
    </source>
</reference>
<keyword evidence="3" id="KW-0812">Transmembrane</keyword>
<evidence type="ECO:0000256" key="8">
    <source>
        <dbReference type="ARBA" id="ARBA00023306"/>
    </source>
</evidence>
<sequence>MWYIIGAVAALVLLFLGYSYWMRKQIYREVDRLGRRKSELMHRPVAEEIGKVKGLTISGETEEKFERWRREWDRLVEEELPSVEDDLFEIDELVNRYRFNKAKAGIQEADEKLDRAEQTIDEIVKDVQELIESEEKNRVDIDEAAASYEEAVKVLHEHRRSLGRAASILERQLRGLKNDFITYDEETEAGNYIQAREIVIRLQEQLKLVRWQMEEIPKLLVETEVDLPREINELVRGIEEMKSAGYPLKEEELDNKIQNVRNELHEIGRLLEQLHVEEAAYKLTEVKTSVDEMYTELEEEAEARAFVEQQISSVQEAFENVQHSVADLKAEKEKVEQSYRIPEEELERQNSSEHAYTEVAKQWRVFEDQYEHQKRVFSGLKTELEQVQKRLNDIEADIYHSREVLHSLRKDEIEAVASLKEQRRKLKLAQQKLQKHTLPKVPGVLINEMNEAGEQLDKAARYLEEVPLEMGKVNAAIREAESQVERMENHLAITASQARRAELLIQQCNQFRTQSQTVNETLNEAEAMFREGRYDEAVQKVRPLLERRRPQAVEYVEEEVKQLT</sequence>
<comment type="caution">
    <text evidence="10">The sequence shown here is derived from an EMBL/GenBank/DDBJ whole genome shotgun (WGS) entry which is preliminary data.</text>
</comment>
<dbReference type="AlphaFoldDB" id="A0A2P8HBM6"/>
<dbReference type="Pfam" id="PF06160">
    <property type="entry name" value="EzrA"/>
    <property type="match status" value="1"/>
</dbReference>
<feature type="coiled-coil region" evidence="9">
    <location>
        <begin position="377"/>
        <end position="436"/>
    </location>
</feature>
<evidence type="ECO:0000256" key="5">
    <source>
        <dbReference type="ARBA" id="ARBA00023054"/>
    </source>
</evidence>
<keyword evidence="6" id="KW-0472">Membrane</keyword>
<evidence type="ECO:0000256" key="6">
    <source>
        <dbReference type="ARBA" id="ARBA00023136"/>
    </source>
</evidence>
<accession>A0A2P8HBM6</accession>
<keyword evidence="7" id="KW-0717">Septation</keyword>
<dbReference type="Proteomes" id="UP000242310">
    <property type="component" value="Unassembled WGS sequence"/>
</dbReference>
<organism evidence="10 11">
    <name type="scientific">Salsuginibacillus halophilus</name>
    <dbReference type="NCBI Taxonomy" id="517424"/>
    <lineage>
        <taxon>Bacteria</taxon>
        <taxon>Bacillati</taxon>
        <taxon>Bacillota</taxon>
        <taxon>Bacilli</taxon>
        <taxon>Bacillales</taxon>
        <taxon>Bacillaceae</taxon>
        <taxon>Salsuginibacillus</taxon>
    </lineage>
</organism>
<keyword evidence="11" id="KW-1185">Reference proteome</keyword>
<dbReference type="RefSeq" id="WP_106589283.1">
    <property type="nucleotide sequence ID" value="NZ_PYAV01000010.1"/>
</dbReference>
<evidence type="ECO:0000256" key="2">
    <source>
        <dbReference type="ARBA" id="ARBA00022618"/>
    </source>
</evidence>
<dbReference type="OrthoDB" id="1654473at2"/>
<protein>
    <submittedName>
        <fullName evidence="10">Septation ring formation regulator</fullName>
    </submittedName>
</protein>
<dbReference type="GO" id="GO:0005940">
    <property type="term" value="C:septin ring"/>
    <property type="evidence" value="ECO:0007669"/>
    <property type="project" value="InterPro"/>
</dbReference>
<dbReference type="GO" id="GO:0000917">
    <property type="term" value="P:division septum assembly"/>
    <property type="evidence" value="ECO:0007669"/>
    <property type="project" value="UniProtKB-KW"/>
</dbReference>
<evidence type="ECO:0000256" key="7">
    <source>
        <dbReference type="ARBA" id="ARBA00023210"/>
    </source>
</evidence>
<feature type="coiled-coil region" evidence="9">
    <location>
        <begin position="470"/>
        <end position="497"/>
    </location>
</feature>
<keyword evidence="2" id="KW-0132">Cell division</keyword>